<dbReference type="RefSeq" id="WP_323733053.1">
    <property type="nucleotide sequence ID" value="NZ_CP110820.1"/>
</dbReference>
<proteinExistence type="inferred from homology"/>
<dbReference type="InterPro" id="IPR012762">
    <property type="entry name" value="Ubiq_biosynth_COQ9"/>
</dbReference>
<feature type="domain" description="COQ9 C-terminal" evidence="7">
    <location>
        <begin position="122"/>
        <end position="187"/>
    </location>
</feature>
<dbReference type="PANTHER" id="PTHR21427">
    <property type="entry name" value="UBIQUINONE BIOSYNTHESIS PROTEIN COQ9, MITOCHONDRIAL"/>
    <property type="match status" value="1"/>
</dbReference>
<protein>
    <submittedName>
        <fullName evidence="8">COQ9 family ubiquinone synthesis protein</fullName>
    </submittedName>
</protein>
<sequence>MTEHISHLKQKVLSSVIGILPYEPFDGNIISKACADMGLEPQYGDLLFPNGRMGVLEMFRDSIDQQMTERVNNELEQINSITSRIYEAIKIRLEILAEYKIAISKINTFFSTPWNHHKLYPYTWHSINLIWRVAGKDKSTDFNYYTKRGLLTAIYLSTVLYWISDDSEDFSDTQNFLRRKLRLVGKIGGKIHSLRRSRKRG</sequence>
<evidence type="ECO:0000256" key="6">
    <source>
        <dbReference type="ARBA" id="ARBA00058104"/>
    </source>
</evidence>
<dbReference type="InterPro" id="IPR013718">
    <property type="entry name" value="COQ9_C"/>
</dbReference>
<evidence type="ECO:0000259" key="7">
    <source>
        <dbReference type="Pfam" id="PF08511"/>
    </source>
</evidence>
<keyword evidence="4" id="KW-0809">Transit peptide</keyword>
<dbReference type="NCBIfam" id="TIGR02396">
    <property type="entry name" value="diverge_rpsU"/>
    <property type="match status" value="1"/>
</dbReference>
<comment type="function">
    <text evidence="6">Membrane-associated protein that warps the membrane surface to access and bind aromatic isoprenes with high specificity, including ubiquinone (CoQ) isoprene intermediates and presents them directly to COQ7, therefore facilitating the COQ7-mediated hydroxylase step. Participates in the biosynthesis of coenzyme Q, also named ubiquinone, an essential lipid-soluble electron transporter for aerobic cellular respiration.</text>
</comment>
<keyword evidence="5" id="KW-0446">Lipid-binding</keyword>
<evidence type="ECO:0000256" key="4">
    <source>
        <dbReference type="ARBA" id="ARBA00022946"/>
    </source>
</evidence>
<keyword evidence="9" id="KW-1185">Reference proteome</keyword>
<evidence type="ECO:0000313" key="8">
    <source>
        <dbReference type="EMBL" id="WPX96140.1"/>
    </source>
</evidence>
<dbReference type="Proteomes" id="UP001327219">
    <property type="component" value="Chromosome"/>
</dbReference>
<dbReference type="PANTHER" id="PTHR21427:SF19">
    <property type="entry name" value="UBIQUINONE BIOSYNTHESIS PROTEIN COQ9, MITOCHONDRIAL"/>
    <property type="match status" value="1"/>
</dbReference>
<reference evidence="8 9" key="1">
    <citation type="submission" date="2022-11" db="EMBL/GenBank/DDBJ databases">
        <title>Host association and intracellularity evolved multiple times independently in the Rickettsiales.</title>
        <authorList>
            <person name="Castelli M."/>
            <person name="Nardi T."/>
            <person name="Gammuto L."/>
            <person name="Bellinzona G."/>
            <person name="Sabaneyeva E."/>
            <person name="Potekhin A."/>
            <person name="Serra V."/>
            <person name="Petroni G."/>
            <person name="Sassera D."/>
        </authorList>
    </citation>
    <scope>NUCLEOTIDE SEQUENCE [LARGE SCALE GENOMIC DNA]</scope>
    <source>
        <strain evidence="8 9">NDG2</strain>
    </source>
</reference>
<evidence type="ECO:0000256" key="5">
    <source>
        <dbReference type="ARBA" id="ARBA00023121"/>
    </source>
</evidence>
<comment type="pathway">
    <text evidence="1">Cofactor biosynthesis; ubiquinone biosynthesis.</text>
</comment>
<evidence type="ECO:0000256" key="2">
    <source>
        <dbReference type="ARBA" id="ARBA00010766"/>
    </source>
</evidence>
<dbReference type="EMBL" id="CP110820">
    <property type="protein sequence ID" value="WPX96140.1"/>
    <property type="molecule type" value="Genomic_DNA"/>
</dbReference>
<dbReference type="Pfam" id="PF08511">
    <property type="entry name" value="COQ9"/>
    <property type="match status" value="1"/>
</dbReference>
<evidence type="ECO:0000313" key="9">
    <source>
        <dbReference type="Proteomes" id="UP001327219"/>
    </source>
</evidence>
<gene>
    <name evidence="8" type="ORF">Bandiella_00244</name>
</gene>
<evidence type="ECO:0000256" key="3">
    <source>
        <dbReference type="ARBA" id="ARBA00022688"/>
    </source>
</evidence>
<comment type="similarity">
    <text evidence="2">Belongs to the COQ9 family.</text>
</comment>
<keyword evidence="3" id="KW-0831">Ubiquinone biosynthesis</keyword>
<organism evidence="8 9">
    <name type="scientific">Candidatus Bandiella euplotis</name>
    <dbReference type="NCBI Taxonomy" id="1664265"/>
    <lineage>
        <taxon>Bacteria</taxon>
        <taxon>Pseudomonadati</taxon>
        <taxon>Pseudomonadota</taxon>
        <taxon>Alphaproteobacteria</taxon>
        <taxon>Rickettsiales</taxon>
        <taxon>Candidatus Midichloriaceae</taxon>
        <taxon>Candidatus Bandiella</taxon>
    </lineage>
</organism>
<keyword evidence="8" id="KW-0830">Ubiquinone</keyword>
<evidence type="ECO:0000256" key="1">
    <source>
        <dbReference type="ARBA" id="ARBA00004749"/>
    </source>
</evidence>
<name>A0ABZ0UQ57_9RICK</name>
<dbReference type="Gene3D" id="1.10.357.10">
    <property type="entry name" value="Tetracycline Repressor, domain 2"/>
    <property type="match status" value="1"/>
</dbReference>
<accession>A0ABZ0UQ57</accession>